<dbReference type="SUPFAM" id="SSF48403">
    <property type="entry name" value="Ankyrin repeat"/>
    <property type="match status" value="1"/>
</dbReference>
<dbReference type="BioCyc" id="ECAT999415-HMP:GTTI-1498-MONOMER"/>
<dbReference type="Proteomes" id="UP000011758">
    <property type="component" value="Unassembled WGS sequence"/>
</dbReference>
<dbReference type="PATRIC" id="fig|999415.3.peg.1479"/>
<protein>
    <submittedName>
        <fullName evidence="4">Uncharacterized protein</fullName>
    </submittedName>
</protein>
<accession>M2Q1A8</accession>
<dbReference type="PROSITE" id="PS50088">
    <property type="entry name" value="ANK_REPEAT"/>
    <property type="match status" value="2"/>
</dbReference>
<dbReference type="STRING" id="999415.HMPREF9943_01454"/>
<dbReference type="InterPro" id="IPR002110">
    <property type="entry name" value="Ankyrin_rpt"/>
</dbReference>
<reference evidence="4 5" key="1">
    <citation type="submission" date="2013-02" db="EMBL/GenBank/DDBJ databases">
        <title>The Genome Sequence of Lactobacillus catenaformis F0143.</title>
        <authorList>
            <consortium name="The Broad Institute Genome Sequencing Platform"/>
            <person name="Earl A."/>
            <person name="Ward D."/>
            <person name="Feldgarden M."/>
            <person name="Gevers D."/>
            <person name="Izard J."/>
            <person name="Blanton J.M."/>
            <person name="Mathney J."/>
            <person name="Dewhirst F.E."/>
            <person name="Young S.K."/>
            <person name="Zeng Q."/>
            <person name="Gargeya S."/>
            <person name="Fitzgerald M."/>
            <person name="Haas B."/>
            <person name="Abouelleil A."/>
            <person name="Alvarado L."/>
            <person name="Arachchi H.M."/>
            <person name="Berlin A."/>
            <person name="Chapman S.B."/>
            <person name="Gearin G."/>
            <person name="Goldberg J."/>
            <person name="Griggs A."/>
            <person name="Gujja S."/>
            <person name="Hansen M."/>
            <person name="Heiman D."/>
            <person name="Howarth C."/>
            <person name="Larimer J."/>
            <person name="Lui A."/>
            <person name="MacDonald P.J.P."/>
            <person name="McCowen C."/>
            <person name="Montmayeur A."/>
            <person name="Murphy C."/>
            <person name="Neiman D."/>
            <person name="Pearson M."/>
            <person name="Priest M."/>
            <person name="Roberts A."/>
            <person name="Saif S."/>
            <person name="Shea T."/>
            <person name="Sisk P."/>
            <person name="Stolte C."/>
            <person name="Sykes S."/>
            <person name="Wortman J."/>
            <person name="Nusbaum C."/>
            <person name="Birren B."/>
        </authorList>
    </citation>
    <scope>NUCLEOTIDE SEQUENCE [LARGE SCALE GENOMIC DNA]</scope>
    <source>
        <strain evidence="4 5">OT 569</strain>
    </source>
</reference>
<dbReference type="RefSeq" id="WP_004803571.1">
    <property type="nucleotide sequence ID" value="NZ_KB446649.1"/>
</dbReference>
<comment type="caution">
    <text evidence="4">The sequence shown here is derived from an EMBL/GenBank/DDBJ whole genome shotgun (WGS) entry which is preliminary data.</text>
</comment>
<keyword evidence="1" id="KW-0677">Repeat</keyword>
<sequence length="357" mass="41236">MVKLKDIGNFQSVPQLIMDIINEDTVTLDEYLSQGWDIEKEIEISKYTSLLPLDCALIMESFESVKWLIEHGANLNVRNNPSFLLAVRYCDEAIIQYIVKHGAKINVTNNVGTEAFEQALFGKQYKNLSVIHALGHTVEKYGGSAFRNAVADRNYDVLEFFLKNGVDINYNRADSVYPFKPTPLCVAARYNDLNMCKYLVEHGADVTLKEKDGMRPYSIALERGDTEMAEYFKSLEPANYHSLQNKLDELKSYKLPKAMIDFLQKDELHFELDECDFNFIDFFPLIETVPMKAGRQKLLRISKSTGNYNYIYVVWNPKTKKIAFYDMEHEELKDISGFKDYIENMSVYMQEIIDGDL</sequence>
<dbReference type="InterPro" id="IPR036770">
    <property type="entry name" value="Ankyrin_rpt-contain_sf"/>
</dbReference>
<evidence type="ECO:0000256" key="3">
    <source>
        <dbReference type="PROSITE-ProRule" id="PRU00023"/>
    </source>
</evidence>
<dbReference type="AlphaFoldDB" id="M2Q1A8"/>
<dbReference type="SMART" id="SM00248">
    <property type="entry name" value="ANK"/>
    <property type="match status" value="5"/>
</dbReference>
<evidence type="ECO:0000313" key="4">
    <source>
        <dbReference type="EMBL" id="EMD16051.1"/>
    </source>
</evidence>
<dbReference type="Pfam" id="PF12796">
    <property type="entry name" value="Ank_2"/>
    <property type="match status" value="1"/>
</dbReference>
<feature type="repeat" description="ANK" evidence="3">
    <location>
        <begin position="48"/>
        <end position="80"/>
    </location>
</feature>
<evidence type="ECO:0000256" key="1">
    <source>
        <dbReference type="ARBA" id="ARBA00022737"/>
    </source>
</evidence>
<dbReference type="Pfam" id="PF00023">
    <property type="entry name" value="Ank"/>
    <property type="match status" value="1"/>
</dbReference>
<gene>
    <name evidence="4" type="ORF">HMPREF9943_01454</name>
</gene>
<feature type="repeat" description="ANK" evidence="3">
    <location>
        <begin position="179"/>
        <end position="211"/>
    </location>
</feature>
<dbReference type="eggNOG" id="COG0666">
    <property type="taxonomic scope" value="Bacteria"/>
</dbReference>
<proteinExistence type="predicted"/>
<dbReference type="Gene3D" id="1.25.40.20">
    <property type="entry name" value="Ankyrin repeat-containing domain"/>
    <property type="match status" value="1"/>
</dbReference>
<evidence type="ECO:0000256" key="2">
    <source>
        <dbReference type="ARBA" id="ARBA00023043"/>
    </source>
</evidence>
<keyword evidence="5" id="KW-1185">Reference proteome</keyword>
<dbReference type="PANTHER" id="PTHR24134:SF9">
    <property type="entry name" value="ANKYRIN REPEAT AND SOCS BOX PROTEIN 8"/>
    <property type="match status" value="1"/>
</dbReference>
<organism evidence="4 5">
    <name type="scientific">Eggerthia catenaformis OT 569 = DSM 20559</name>
    <dbReference type="NCBI Taxonomy" id="999415"/>
    <lineage>
        <taxon>Bacteria</taxon>
        <taxon>Bacillati</taxon>
        <taxon>Bacillota</taxon>
        <taxon>Erysipelotrichia</taxon>
        <taxon>Erysipelotrichales</taxon>
        <taxon>Coprobacillaceae</taxon>
        <taxon>Eggerthia</taxon>
    </lineage>
</organism>
<keyword evidence="2 3" id="KW-0040">ANK repeat</keyword>
<dbReference type="OrthoDB" id="341379at2"/>
<dbReference type="PANTHER" id="PTHR24134">
    <property type="entry name" value="ANKYRIN REPEAT-CONTAINING PROTEIN DDB_G0279043"/>
    <property type="match status" value="1"/>
</dbReference>
<evidence type="ECO:0000313" key="5">
    <source>
        <dbReference type="Proteomes" id="UP000011758"/>
    </source>
</evidence>
<name>M2Q1A8_9FIRM</name>
<dbReference type="PROSITE" id="PS50297">
    <property type="entry name" value="ANK_REP_REGION"/>
    <property type="match status" value="1"/>
</dbReference>
<dbReference type="EMBL" id="AGEJ01000024">
    <property type="protein sequence ID" value="EMD16051.1"/>
    <property type="molecule type" value="Genomic_DNA"/>
</dbReference>